<dbReference type="PROSITE" id="PS51257">
    <property type="entry name" value="PROKAR_LIPOPROTEIN"/>
    <property type="match status" value="1"/>
</dbReference>
<sequence>MRSKRVWSHACCFVFGCAALLAMASAYAAPPAAADPELAPVEGQCVVLLHGLGRTHRSMARIEAVLRQAGYATVNIDYPSQSQTIEVSARDAIPHGVRACRQSGAHTIHFVTHSMGGLLLRYYLQSGAVDGLGRVVMLGPPNQGSEVADALAGTALYDRINGPAGAQLVTGPEGLPARLGPVDFPLGVISDNEQTAIDSVLASRIPGENDGKVAVERARVEGMHDFLVLPVNHTFMVVNDVVIGQTLQFLRHGAFLHEEAQGP</sequence>
<name>A0ABW3M293_9GAMM</name>
<evidence type="ECO:0000259" key="2">
    <source>
        <dbReference type="Pfam" id="PF12697"/>
    </source>
</evidence>
<feature type="chain" id="PRO_5046636377" evidence="1">
    <location>
        <begin position="29"/>
        <end position="263"/>
    </location>
</feature>
<gene>
    <name evidence="3" type="ORF">ACFQ2N_16760</name>
</gene>
<dbReference type="EMBL" id="JBHTKN010000018">
    <property type="protein sequence ID" value="MFD1044002.1"/>
    <property type="molecule type" value="Genomic_DNA"/>
</dbReference>
<reference evidence="4" key="1">
    <citation type="journal article" date="2019" name="Int. J. Syst. Evol. Microbiol.">
        <title>The Global Catalogue of Microorganisms (GCM) 10K type strain sequencing project: providing services to taxonomists for standard genome sequencing and annotation.</title>
        <authorList>
            <consortium name="The Broad Institute Genomics Platform"/>
            <consortium name="The Broad Institute Genome Sequencing Center for Infectious Disease"/>
            <person name="Wu L."/>
            <person name="Ma J."/>
        </authorList>
    </citation>
    <scope>NUCLEOTIDE SEQUENCE [LARGE SCALE GENOMIC DNA]</scope>
    <source>
        <strain evidence="4">CCUG 55854</strain>
    </source>
</reference>
<dbReference type="Pfam" id="PF12697">
    <property type="entry name" value="Abhydrolase_6"/>
    <property type="match status" value="1"/>
</dbReference>
<accession>A0ABW3M293</accession>
<keyword evidence="4" id="KW-1185">Reference proteome</keyword>
<dbReference type="Gene3D" id="3.40.50.1820">
    <property type="entry name" value="alpha/beta hydrolase"/>
    <property type="match status" value="1"/>
</dbReference>
<dbReference type="SUPFAM" id="SSF53474">
    <property type="entry name" value="alpha/beta-Hydrolases"/>
    <property type="match status" value="1"/>
</dbReference>
<evidence type="ECO:0000313" key="4">
    <source>
        <dbReference type="Proteomes" id="UP001597033"/>
    </source>
</evidence>
<proteinExistence type="predicted"/>
<organism evidence="3 4">
    <name type="scientific">Pseudoxanthomonas kaohsiungensis</name>
    <dbReference type="NCBI Taxonomy" id="283923"/>
    <lineage>
        <taxon>Bacteria</taxon>
        <taxon>Pseudomonadati</taxon>
        <taxon>Pseudomonadota</taxon>
        <taxon>Gammaproteobacteria</taxon>
        <taxon>Lysobacterales</taxon>
        <taxon>Lysobacteraceae</taxon>
        <taxon>Pseudoxanthomonas</taxon>
    </lineage>
</organism>
<comment type="caution">
    <text evidence="3">The sequence shown here is derived from an EMBL/GenBank/DDBJ whole genome shotgun (WGS) entry which is preliminary data.</text>
</comment>
<feature type="domain" description="AB hydrolase-1" evidence="2">
    <location>
        <begin position="46"/>
        <end position="158"/>
    </location>
</feature>
<protein>
    <submittedName>
        <fullName evidence="3">Esterase/lipase family protein</fullName>
    </submittedName>
</protein>
<evidence type="ECO:0000313" key="3">
    <source>
        <dbReference type="EMBL" id="MFD1044002.1"/>
    </source>
</evidence>
<dbReference type="PANTHER" id="PTHR37946">
    <property type="entry name" value="SLL1969 PROTEIN"/>
    <property type="match status" value="1"/>
</dbReference>
<keyword evidence="1" id="KW-0732">Signal</keyword>
<dbReference type="RefSeq" id="WP_202935573.1">
    <property type="nucleotide sequence ID" value="NZ_JBHTKN010000018.1"/>
</dbReference>
<evidence type="ECO:0000256" key="1">
    <source>
        <dbReference type="SAM" id="SignalP"/>
    </source>
</evidence>
<dbReference type="InterPro" id="IPR000073">
    <property type="entry name" value="AB_hydrolase_1"/>
</dbReference>
<dbReference type="PANTHER" id="PTHR37946:SF1">
    <property type="entry name" value="SLL1969 PROTEIN"/>
    <property type="match status" value="1"/>
</dbReference>
<feature type="signal peptide" evidence="1">
    <location>
        <begin position="1"/>
        <end position="28"/>
    </location>
</feature>
<dbReference type="InterPro" id="IPR029058">
    <property type="entry name" value="AB_hydrolase_fold"/>
</dbReference>
<dbReference type="Proteomes" id="UP001597033">
    <property type="component" value="Unassembled WGS sequence"/>
</dbReference>